<sequence length="326" mass="32405">MNRAPAALLVTALLLAGCADDRSGTLGPAPTLPAPAAPATSTAAPAVTPVTSGTAAPGPVRTGPTPTGSTAASPAATHPAPRGSTPTGSTPTGSASTGSAPDGTVTVQLWLVRDGRLSPATRTRPQTPATSALALDELAAGPSAAEASAGLTSVVPEGVRMVRINDGTATVAAPPAFTDGPVATVRLRRAQVVWTLTQFPAVRRVDLGDGRAPTGRADYADLLPPIVVTGPSIGQQVGSPVTVTGTAQVFEATVSVRVLDRDGHVIGAGFTTATCGTGCRGDYRVAVRYRLAATGPGSVEAYEVSARDGSRINVVSVPVLLNASTA</sequence>
<dbReference type="Proteomes" id="UP000198210">
    <property type="component" value="Chromosome I"/>
</dbReference>
<dbReference type="AlphaFoldDB" id="A0A1C5IT34"/>
<protein>
    <submittedName>
        <fullName evidence="3">Sporulation and spore germination</fullName>
    </submittedName>
</protein>
<organism evidence="3 4">
    <name type="scientific">Micromonospora siamensis</name>
    <dbReference type="NCBI Taxonomy" id="299152"/>
    <lineage>
        <taxon>Bacteria</taxon>
        <taxon>Bacillati</taxon>
        <taxon>Actinomycetota</taxon>
        <taxon>Actinomycetes</taxon>
        <taxon>Micromonosporales</taxon>
        <taxon>Micromonosporaceae</taxon>
        <taxon>Micromonospora</taxon>
    </lineage>
</organism>
<evidence type="ECO:0000256" key="1">
    <source>
        <dbReference type="SAM" id="MobiDB-lite"/>
    </source>
</evidence>
<keyword evidence="4" id="KW-1185">Reference proteome</keyword>
<evidence type="ECO:0000313" key="4">
    <source>
        <dbReference type="Proteomes" id="UP000198210"/>
    </source>
</evidence>
<gene>
    <name evidence="3" type="ORF">GA0074704_3727</name>
</gene>
<feature type="domain" description="GerMN" evidence="2">
    <location>
        <begin position="131"/>
        <end position="217"/>
    </location>
</feature>
<dbReference type="SMART" id="SM00909">
    <property type="entry name" value="Germane"/>
    <property type="match status" value="1"/>
</dbReference>
<dbReference type="RefSeq" id="WP_088971680.1">
    <property type="nucleotide sequence ID" value="NZ_JBHLYF010000023.1"/>
</dbReference>
<dbReference type="PROSITE" id="PS51257">
    <property type="entry name" value="PROKAR_LIPOPROTEIN"/>
    <property type="match status" value="1"/>
</dbReference>
<proteinExistence type="predicted"/>
<reference evidence="3 4" key="1">
    <citation type="submission" date="2016-06" db="EMBL/GenBank/DDBJ databases">
        <authorList>
            <person name="Kjaerup R.B."/>
            <person name="Dalgaard T.S."/>
            <person name="Juul-Madsen H.R."/>
        </authorList>
    </citation>
    <scope>NUCLEOTIDE SEQUENCE [LARGE SCALE GENOMIC DNA]</scope>
    <source>
        <strain evidence="3 4">DSM 45097</strain>
    </source>
</reference>
<dbReference type="EMBL" id="LT607751">
    <property type="protein sequence ID" value="SCG60926.1"/>
    <property type="molecule type" value="Genomic_DNA"/>
</dbReference>
<feature type="region of interest" description="Disordered" evidence="1">
    <location>
        <begin position="27"/>
        <end position="102"/>
    </location>
</feature>
<accession>A0A1C5IT34</accession>
<dbReference type="Pfam" id="PF10648">
    <property type="entry name" value="Gmad2"/>
    <property type="match status" value="1"/>
</dbReference>
<evidence type="ECO:0000313" key="3">
    <source>
        <dbReference type="EMBL" id="SCG60926.1"/>
    </source>
</evidence>
<dbReference type="InterPro" id="IPR018911">
    <property type="entry name" value="Gmad2_Ig-like_dom"/>
</dbReference>
<name>A0A1C5IT34_9ACTN</name>
<dbReference type="InterPro" id="IPR019606">
    <property type="entry name" value="GerMN"/>
</dbReference>
<evidence type="ECO:0000259" key="2">
    <source>
        <dbReference type="SMART" id="SM00909"/>
    </source>
</evidence>
<feature type="compositionally biased region" description="Low complexity" evidence="1">
    <location>
        <begin position="37"/>
        <end position="101"/>
    </location>
</feature>
<dbReference type="Pfam" id="PF10646">
    <property type="entry name" value="Germane"/>
    <property type="match status" value="1"/>
</dbReference>